<evidence type="ECO:0000313" key="3">
    <source>
        <dbReference type="Proteomes" id="UP001474120"/>
    </source>
</evidence>
<dbReference type="Pfam" id="PF16363">
    <property type="entry name" value="GDP_Man_Dehyd"/>
    <property type="match status" value="1"/>
</dbReference>
<name>A0ABU9KZ64_9FLAO</name>
<dbReference type="EMBL" id="JBCDNA010000001">
    <property type="protein sequence ID" value="MEL4455491.1"/>
    <property type="molecule type" value="Genomic_DNA"/>
</dbReference>
<dbReference type="Gene3D" id="3.90.25.10">
    <property type="entry name" value="UDP-galactose 4-epimerase, domain 1"/>
    <property type="match status" value="1"/>
</dbReference>
<dbReference type="InterPro" id="IPR013445">
    <property type="entry name" value="CDP_4_6_deHydtase"/>
</dbReference>
<comment type="caution">
    <text evidence="2">The sequence shown here is derived from an EMBL/GenBank/DDBJ whole genome shotgun (WGS) entry which is preliminary data.</text>
</comment>
<dbReference type="NCBIfam" id="TIGR02622">
    <property type="entry name" value="CDP_4_6_dhtase"/>
    <property type="match status" value="1"/>
</dbReference>
<dbReference type="Gene3D" id="3.40.50.720">
    <property type="entry name" value="NAD(P)-binding Rossmann-like Domain"/>
    <property type="match status" value="1"/>
</dbReference>
<gene>
    <name evidence="2" type="primary">rfbG</name>
    <name evidence="2" type="ORF">AABB81_06250</name>
</gene>
<dbReference type="EC" id="4.2.1.45" evidence="2"/>
<dbReference type="SUPFAM" id="SSF51735">
    <property type="entry name" value="NAD(P)-binding Rossmann-fold domains"/>
    <property type="match status" value="1"/>
</dbReference>
<reference evidence="2 3" key="1">
    <citation type="submission" date="2024-04" db="EMBL/GenBank/DDBJ databases">
        <title>whole genome sequencing of Lutimonas vermicola strain IMCC1616.</title>
        <authorList>
            <person name="Bae S.S."/>
        </authorList>
    </citation>
    <scope>NUCLEOTIDE SEQUENCE [LARGE SCALE GENOMIC DNA]</scope>
    <source>
        <strain evidence="2 3">IMCC1616</strain>
    </source>
</reference>
<dbReference type="Proteomes" id="UP001474120">
    <property type="component" value="Unassembled WGS sequence"/>
</dbReference>
<dbReference type="GO" id="GO:0047733">
    <property type="term" value="F:CDP-glucose 4,6-dehydratase activity"/>
    <property type="evidence" value="ECO:0007669"/>
    <property type="project" value="UniProtKB-EC"/>
</dbReference>
<dbReference type="InterPro" id="IPR016040">
    <property type="entry name" value="NAD(P)-bd_dom"/>
</dbReference>
<sequence length="366" mass="41743">MINFECYKDKKVLVTGHTGFKGSWLSQWLLKLNADVYGYALEPSTSPSLHEQLGLKDKISSKIDDIRNFDALKDYIRSTEPDIIFHLAAQPLVRDSYLDPVYTWETNVNGTMNVLEAVRQLGFETNIVVITSDKCYENKEWIFGYRENDALGGYDPYSASKGAAEIVVSSWRRSFFNPKDYSRHKVKLSSARAGNVIGGGDWAKDRIIPDCIRALQDEKEIQVRNPLSTRPWQHVLESLGGYLLLGRSLLVKDGSNLENVCSAFNFGPYGASNKTVEALVNEVLTHWKGNWNYIKEDAFHEAFLLNLNIDKATQILGWSPVWNFKETIENTISWYKLVSEDPELAVEVTNKQIDRYSDTFFENLNN</sequence>
<keyword evidence="3" id="KW-1185">Reference proteome</keyword>
<dbReference type="PANTHER" id="PTHR43000">
    <property type="entry name" value="DTDP-D-GLUCOSE 4,6-DEHYDRATASE-RELATED"/>
    <property type="match status" value="1"/>
</dbReference>
<accession>A0ABU9KZ64</accession>
<dbReference type="RefSeq" id="WP_342159326.1">
    <property type="nucleotide sequence ID" value="NZ_JBCDNA010000001.1"/>
</dbReference>
<dbReference type="CDD" id="cd05252">
    <property type="entry name" value="CDP_GD_SDR_e"/>
    <property type="match status" value="1"/>
</dbReference>
<dbReference type="InterPro" id="IPR036291">
    <property type="entry name" value="NAD(P)-bd_dom_sf"/>
</dbReference>
<keyword evidence="2" id="KW-0456">Lyase</keyword>
<evidence type="ECO:0000259" key="1">
    <source>
        <dbReference type="Pfam" id="PF16363"/>
    </source>
</evidence>
<protein>
    <submittedName>
        <fullName evidence="2">CDP-glucose 4,6-dehydratase</fullName>
        <ecNumber evidence="2">4.2.1.45</ecNumber>
    </submittedName>
</protein>
<feature type="domain" description="NAD(P)-binding" evidence="1">
    <location>
        <begin position="13"/>
        <end position="330"/>
    </location>
</feature>
<proteinExistence type="predicted"/>
<evidence type="ECO:0000313" key="2">
    <source>
        <dbReference type="EMBL" id="MEL4455491.1"/>
    </source>
</evidence>
<organism evidence="2 3">
    <name type="scientific">Lutimonas vermicola</name>
    <dbReference type="NCBI Taxonomy" id="414288"/>
    <lineage>
        <taxon>Bacteria</taxon>
        <taxon>Pseudomonadati</taxon>
        <taxon>Bacteroidota</taxon>
        <taxon>Flavobacteriia</taxon>
        <taxon>Flavobacteriales</taxon>
        <taxon>Flavobacteriaceae</taxon>
        <taxon>Lutimonas</taxon>
    </lineage>
</organism>